<evidence type="ECO:0000256" key="3">
    <source>
        <dbReference type="ARBA" id="ARBA00022695"/>
    </source>
</evidence>
<dbReference type="SMART" id="SM00454">
    <property type="entry name" value="SAM"/>
    <property type="match status" value="1"/>
</dbReference>
<dbReference type="SMART" id="SM00248">
    <property type="entry name" value="ANK"/>
    <property type="match status" value="6"/>
</dbReference>
<keyword evidence="5 8" id="KW-0040">ANK repeat</keyword>
<keyword evidence="3" id="KW-0548">Nucleotidyltransferase</keyword>
<dbReference type="Gene3D" id="1.25.40.20">
    <property type="entry name" value="Ankyrin repeat-containing domain"/>
    <property type="match status" value="2"/>
</dbReference>
<dbReference type="Pfam" id="PF00536">
    <property type="entry name" value="SAM_1"/>
    <property type="match status" value="1"/>
</dbReference>
<evidence type="ECO:0000256" key="1">
    <source>
        <dbReference type="ARBA" id="ARBA00012020"/>
    </source>
</evidence>
<dbReference type="Pfam" id="PF12796">
    <property type="entry name" value="Ank_2"/>
    <property type="match status" value="1"/>
</dbReference>
<dbReference type="InterPro" id="IPR013761">
    <property type="entry name" value="SAM/pointed_sf"/>
</dbReference>
<dbReference type="PANTHER" id="PTHR24171:SF9">
    <property type="entry name" value="ANKYRIN REPEAT DOMAIN-CONTAINING PROTEIN 39"/>
    <property type="match status" value="1"/>
</dbReference>
<evidence type="ECO:0000256" key="2">
    <source>
        <dbReference type="ARBA" id="ARBA00022676"/>
    </source>
</evidence>
<keyword evidence="2" id="KW-0328">Glycosyltransferase</keyword>
<dbReference type="InterPro" id="IPR001660">
    <property type="entry name" value="SAM"/>
</dbReference>
<evidence type="ECO:0000256" key="5">
    <source>
        <dbReference type="ARBA" id="ARBA00023043"/>
    </source>
</evidence>
<evidence type="ECO:0000256" key="8">
    <source>
        <dbReference type="PROSITE-ProRule" id="PRU00023"/>
    </source>
</evidence>
<feature type="repeat" description="ANK" evidence="8">
    <location>
        <begin position="144"/>
        <end position="176"/>
    </location>
</feature>
<feature type="domain" description="SAM" evidence="10">
    <location>
        <begin position="295"/>
        <end position="358"/>
    </location>
</feature>
<evidence type="ECO:0000256" key="9">
    <source>
        <dbReference type="SAM" id="Coils"/>
    </source>
</evidence>
<dbReference type="PANTHER" id="PTHR24171">
    <property type="entry name" value="ANKYRIN REPEAT DOMAIN-CONTAINING PROTEIN 39-RELATED"/>
    <property type="match status" value="1"/>
</dbReference>
<dbReference type="PROSITE" id="PS50105">
    <property type="entry name" value="SAM_DOMAIN"/>
    <property type="match status" value="1"/>
</dbReference>
<evidence type="ECO:0000313" key="12">
    <source>
        <dbReference type="WBParaSite" id="PSAMB.scaffold486size49599.g6307.t1"/>
    </source>
</evidence>
<keyword evidence="3" id="KW-0808">Transferase</keyword>
<reference evidence="12" key="1">
    <citation type="submission" date="2022-11" db="UniProtKB">
        <authorList>
            <consortium name="WormBaseParasite"/>
        </authorList>
    </citation>
    <scope>IDENTIFICATION</scope>
</reference>
<evidence type="ECO:0000256" key="7">
    <source>
        <dbReference type="ARBA" id="ARBA00033987"/>
    </source>
</evidence>
<evidence type="ECO:0000259" key="10">
    <source>
        <dbReference type="PROSITE" id="PS50105"/>
    </source>
</evidence>
<keyword evidence="11" id="KW-1185">Reference proteome</keyword>
<dbReference type="AlphaFoldDB" id="A0A914WQC4"/>
<comment type="similarity">
    <text evidence="6">Belongs to the ARTD/PARP family.</text>
</comment>
<evidence type="ECO:0000256" key="6">
    <source>
        <dbReference type="ARBA" id="ARBA00024347"/>
    </source>
</evidence>
<dbReference type="PROSITE" id="PS50088">
    <property type="entry name" value="ANK_REPEAT"/>
    <property type="match status" value="3"/>
</dbReference>
<dbReference type="PROSITE" id="PS50297">
    <property type="entry name" value="ANK_REP_REGION"/>
    <property type="match status" value="3"/>
</dbReference>
<keyword evidence="4" id="KW-0677">Repeat</keyword>
<dbReference type="GO" id="GO:0003950">
    <property type="term" value="F:NAD+ poly-ADP-ribosyltransferase activity"/>
    <property type="evidence" value="ECO:0007669"/>
    <property type="project" value="UniProtKB-EC"/>
</dbReference>
<sequence length="481" mass="53154">MARSVRFSDALSIMAISNAQPSVGRRTSLCDSVSQSNPFSYESSPFNPLDLRTAASVGDLESVKNMIQRCDVNEPNEGGWTALMYAAYLGHDAVCSYLLDSGAKVDQRNHRLQTPLMLAATCGNHTTIRLLLKYHADLHATDVNGWTALFYGASSSQVYVVETLLEAGASPNQPDFQGCTAFLLACSEGHELIVTSCMQYGADLTWRTTNGETARALAAINGHTKVVAMLDDPIKTTATPPPIIHTRESSTSSDEYKKRSEHLPQGILHKPLAAVTPMHDQQVSFVVKPPSPVPNRPTTLAEFLGALKLEKYLHTFEEQKVDLQLFLQLSDADLSELGIKLFGPRKKISNAIARYHSQGPISGDYESQLAYANYQRQRSEEHKYTAEKLAKELMHVQEEMQRVEEDLRLARRQVNEQQKALHVCSAATKESRLATHKALSLLRKTVDPPPVDLRQQVEACLAKIAANCDRQSLKLVEIGVS</sequence>
<proteinExistence type="inferred from homology"/>
<dbReference type="Pfam" id="PF00023">
    <property type="entry name" value="Ank"/>
    <property type="match status" value="1"/>
</dbReference>
<feature type="coiled-coil region" evidence="9">
    <location>
        <begin position="386"/>
        <end position="420"/>
    </location>
</feature>
<keyword evidence="9" id="KW-0175">Coiled coil</keyword>
<name>A0A914WQC4_9BILA</name>
<evidence type="ECO:0000313" key="11">
    <source>
        <dbReference type="Proteomes" id="UP000887566"/>
    </source>
</evidence>
<comment type="catalytic activity">
    <reaction evidence="7">
        <text>NAD(+) + (ADP-D-ribosyl)n-acceptor = nicotinamide + (ADP-D-ribosyl)n+1-acceptor + H(+).</text>
        <dbReference type="EC" id="2.4.2.30"/>
    </reaction>
</comment>
<feature type="repeat" description="ANK" evidence="8">
    <location>
        <begin position="78"/>
        <end position="110"/>
    </location>
</feature>
<dbReference type="Gene3D" id="1.10.150.50">
    <property type="entry name" value="Transcription Factor, Ets-1"/>
    <property type="match status" value="1"/>
</dbReference>
<dbReference type="GO" id="GO:0016779">
    <property type="term" value="F:nucleotidyltransferase activity"/>
    <property type="evidence" value="ECO:0007669"/>
    <property type="project" value="UniProtKB-KW"/>
</dbReference>
<dbReference type="EC" id="2.4.2.30" evidence="1"/>
<dbReference type="InterPro" id="IPR036770">
    <property type="entry name" value="Ankyrin_rpt-contain_sf"/>
</dbReference>
<accession>A0A914WQC4</accession>
<dbReference type="InterPro" id="IPR002110">
    <property type="entry name" value="Ankyrin_rpt"/>
</dbReference>
<protein>
    <recommendedName>
        <fullName evidence="1">NAD(+) ADP-ribosyltransferase</fullName>
        <ecNumber evidence="1">2.4.2.30</ecNumber>
    </recommendedName>
</protein>
<dbReference type="SUPFAM" id="SSF48403">
    <property type="entry name" value="Ankyrin repeat"/>
    <property type="match status" value="1"/>
</dbReference>
<evidence type="ECO:0000256" key="4">
    <source>
        <dbReference type="ARBA" id="ARBA00022737"/>
    </source>
</evidence>
<dbReference type="WBParaSite" id="PSAMB.scaffold486size49599.g6307.t1">
    <property type="protein sequence ID" value="PSAMB.scaffold486size49599.g6307.t1"/>
    <property type="gene ID" value="PSAMB.scaffold486size49599.g6307"/>
</dbReference>
<dbReference type="Proteomes" id="UP000887566">
    <property type="component" value="Unplaced"/>
</dbReference>
<organism evidence="11 12">
    <name type="scientific">Plectus sambesii</name>
    <dbReference type="NCBI Taxonomy" id="2011161"/>
    <lineage>
        <taxon>Eukaryota</taxon>
        <taxon>Metazoa</taxon>
        <taxon>Ecdysozoa</taxon>
        <taxon>Nematoda</taxon>
        <taxon>Chromadorea</taxon>
        <taxon>Plectida</taxon>
        <taxon>Plectina</taxon>
        <taxon>Plectoidea</taxon>
        <taxon>Plectidae</taxon>
        <taxon>Plectus</taxon>
    </lineage>
</organism>
<dbReference type="SUPFAM" id="SSF47769">
    <property type="entry name" value="SAM/Pointed domain"/>
    <property type="match status" value="1"/>
</dbReference>
<feature type="repeat" description="ANK" evidence="8">
    <location>
        <begin position="111"/>
        <end position="143"/>
    </location>
</feature>